<evidence type="ECO:0000256" key="5">
    <source>
        <dbReference type="ARBA" id="ARBA00022989"/>
    </source>
</evidence>
<evidence type="ECO:0000256" key="7">
    <source>
        <dbReference type="RuleBase" id="RU363032"/>
    </source>
</evidence>
<dbReference type="GO" id="GO:0055085">
    <property type="term" value="P:transmembrane transport"/>
    <property type="evidence" value="ECO:0007669"/>
    <property type="project" value="InterPro"/>
</dbReference>
<protein>
    <submittedName>
        <fullName evidence="9">Carbohydrate ABC transporter permease</fullName>
    </submittedName>
</protein>
<keyword evidence="6 7" id="KW-0472">Membrane</keyword>
<feature type="transmembrane region" description="Helical" evidence="7">
    <location>
        <begin position="69"/>
        <end position="91"/>
    </location>
</feature>
<dbReference type="AlphaFoldDB" id="A0A494Y1X9"/>
<feature type="transmembrane region" description="Helical" evidence="7">
    <location>
        <begin position="177"/>
        <end position="199"/>
    </location>
</feature>
<gene>
    <name evidence="9" type="ORF">D7Z26_14010</name>
</gene>
<dbReference type="RefSeq" id="WP_120977562.1">
    <property type="nucleotide sequence ID" value="NZ_RBZM01000005.1"/>
</dbReference>
<evidence type="ECO:0000259" key="8">
    <source>
        <dbReference type="PROSITE" id="PS50928"/>
    </source>
</evidence>
<evidence type="ECO:0000256" key="1">
    <source>
        <dbReference type="ARBA" id="ARBA00004651"/>
    </source>
</evidence>
<feature type="transmembrane region" description="Helical" evidence="7">
    <location>
        <begin position="134"/>
        <end position="156"/>
    </location>
</feature>
<feature type="transmembrane region" description="Helical" evidence="7">
    <location>
        <begin position="7"/>
        <end position="27"/>
    </location>
</feature>
<dbReference type="SUPFAM" id="SSF161098">
    <property type="entry name" value="MetI-like"/>
    <property type="match status" value="1"/>
</dbReference>
<comment type="subcellular location">
    <subcellularLocation>
        <location evidence="1 7">Cell membrane</location>
        <topology evidence="1 7">Multi-pass membrane protein</topology>
    </subcellularLocation>
</comment>
<comment type="similarity">
    <text evidence="7">Belongs to the binding-protein-dependent transport system permease family.</text>
</comment>
<dbReference type="GO" id="GO:0005886">
    <property type="term" value="C:plasma membrane"/>
    <property type="evidence" value="ECO:0007669"/>
    <property type="project" value="UniProtKB-SubCell"/>
</dbReference>
<organism evidence="9 10">
    <name type="scientific">Cohnella endophytica</name>
    <dbReference type="NCBI Taxonomy" id="2419778"/>
    <lineage>
        <taxon>Bacteria</taxon>
        <taxon>Bacillati</taxon>
        <taxon>Bacillota</taxon>
        <taxon>Bacilli</taxon>
        <taxon>Bacillales</taxon>
        <taxon>Paenibacillaceae</taxon>
        <taxon>Cohnella</taxon>
    </lineage>
</organism>
<evidence type="ECO:0000256" key="2">
    <source>
        <dbReference type="ARBA" id="ARBA00022448"/>
    </source>
</evidence>
<proteinExistence type="inferred from homology"/>
<dbReference type="PANTHER" id="PTHR43744">
    <property type="entry name" value="ABC TRANSPORTER PERMEASE PROTEIN MG189-RELATED-RELATED"/>
    <property type="match status" value="1"/>
</dbReference>
<keyword evidence="3" id="KW-1003">Cell membrane</keyword>
<feature type="transmembrane region" description="Helical" evidence="7">
    <location>
        <begin position="234"/>
        <end position="257"/>
    </location>
</feature>
<evidence type="ECO:0000256" key="4">
    <source>
        <dbReference type="ARBA" id="ARBA00022692"/>
    </source>
</evidence>
<evidence type="ECO:0000256" key="6">
    <source>
        <dbReference type="ARBA" id="ARBA00023136"/>
    </source>
</evidence>
<dbReference type="Gene3D" id="1.10.3720.10">
    <property type="entry name" value="MetI-like"/>
    <property type="match status" value="1"/>
</dbReference>
<keyword evidence="4 7" id="KW-0812">Transmembrane</keyword>
<reference evidence="9 10" key="1">
    <citation type="submission" date="2018-10" db="EMBL/GenBank/DDBJ databases">
        <title>Cohnella sp. M2MS4P-1, whole genome shotgun sequence.</title>
        <authorList>
            <person name="Tuo L."/>
        </authorList>
    </citation>
    <scope>NUCLEOTIDE SEQUENCE [LARGE SCALE GENOMIC DNA]</scope>
    <source>
        <strain evidence="9 10">M2MS4P-1</strain>
    </source>
</reference>
<dbReference type="CDD" id="cd06261">
    <property type="entry name" value="TM_PBP2"/>
    <property type="match status" value="1"/>
</dbReference>
<feature type="transmembrane region" description="Helical" evidence="7">
    <location>
        <begin position="103"/>
        <end position="122"/>
    </location>
</feature>
<accession>A0A494Y1X9</accession>
<evidence type="ECO:0000256" key="3">
    <source>
        <dbReference type="ARBA" id="ARBA00022475"/>
    </source>
</evidence>
<keyword evidence="5 7" id="KW-1133">Transmembrane helix</keyword>
<evidence type="ECO:0000313" key="10">
    <source>
        <dbReference type="Proteomes" id="UP000282076"/>
    </source>
</evidence>
<dbReference type="InterPro" id="IPR000515">
    <property type="entry name" value="MetI-like"/>
</dbReference>
<dbReference type="Proteomes" id="UP000282076">
    <property type="component" value="Unassembled WGS sequence"/>
</dbReference>
<feature type="domain" description="ABC transmembrane type-1" evidence="8">
    <location>
        <begin position="65"/>
        <end position="257"/>
    </location>
</feature>
<keyword evidence="10" id="KW-1185">Reference proteome</keyword>
<dbReference type="EMBL" id="RBZM01000005">
    <property type="protein sequence ID" value="RKP54457.1"/>
    <property type="molecule type" value="Genomic_DNA"/>
</dbReference>
<dbReference type="Pfam" id="PF00528">
    <property type="entry name" value="BPD_transp_1"/>
    <property type="match status" value="1"/>
</dbReference>
<dbReference type="PANTHER" id="PTHR43744:SF12">
    <property type="entry name" value="ABC TRANSPORTER PERMEASE PROTEIN MG189-RELATED"/>
    <property type="match status" value="1"/>
</dbReference>
<name>A0A494Y1X9_9BACL</name>
<sequence length="272" mass="30692">MIKRLSLTAFVFLFAVTSLYPLLWVVLQSLKRDAEFFASQFSLPREWVWRNYADAWDKANFALYYKNTLIITASSLIFGLAVCILAGYAFAKIDFVGRKTWQAMFVIVLFVPSPVLLMPVFFINRDMGLINTYIGMIGPYICGAVPLGVLLMSAAFRSLPNELSESARMDGCGEWRTFIRILFPLTLPTVATLCILQFISVWTDYMWPLIANTDPKMYTITVGMTQLAAKKFTFGYGPVFAGMVITTFVVILLYIVLQKYFVRALTDGAVKG</sequence>
<dbReference type="InterPro" id="IPR035906">
    <property type="entry name" value="MetI-like_sf"/>
</dbReference>
<evidence type="ECO:0000313" key="9">
    <source>
        <dbReference type="EMBL" id="RKP54457.1"/>
    </source>
</evidence>
<dbReference type="PROSITE" id="PS50928">
    <property type="entry name" value="ABC_TM1"/>
    <property type="match status" value="1"/>
</dbReference>
<keyword evidence="2 7" id="KW-0813">Transport</keyword>
<dbReference type="OrthoDB" id="42677at2"/>
<comment type="caution">
    <text evidence="9">The sequence shown here is derived from an EMBL/GenBank/DDBJ whole genome shotgun (WGS) entry which is preliminary data.</text>
</comment>